<evidence type="ECO:0000256" key="3">
    <source>
        <dbReference type="ARBA" id="ARBA00022722"/>
    </source>
</evidence>
<comment type="similarity">
    <text evidence="2">Belongs to the tyrosyl-DNA phosphodiesterase family.</text>
</comment>
<evidence type="ECO:0000256" key="4">
    <source>
        <dbReference type="ARBA" id="ARBA00022763"/>
    </source>
</evidence>
<proteinExistence type="inferred from homology"/>
<dbReference type="GO" id="GO:0004527">
    <property type="term" value="F:exonuclease activity"/>
    <property type="evidence" value="ECO:0007669"/>
    <property type="project" value="UniProtKB-KW"/>
</dbReference>
<evidence type="ECO:0000313" key="13">
    <source>
        <dbReference type="Proteomes" id="UP000321518"/>
    </source>
</evidence>
<dbReference type="SUPFAM" id="SSF56024">
    <property type="entry name" value="Phospholipase D/nuclease"/>
    <property type="match status" value="2"/>
</dbReference>
<keyword evidence="7" id="KW-0234">DNA repair</keyword>
<evidence type="ECO:0000256" key="2">
    <source>
        <dbReference type="ARBA" id="ARBA00010205"/>
    </source>
</evidence>
<dbReference type="OrthoDB" id="47785at2759"/>
<feature type="compositionally biased region" description="Polar residues" evidence="11">
    <location>
        <begin position="77"/>
        <end position="87"/>
    </location>
</feature>
<evidence type="ECO:0000256" key="1">
    <source>
        <dbReference type="ARBA" id="ARBA00004123"/>
    </source>
</evidence>
<dbReference type="Proteomes" id="UP000321518">
    <property type="component" value="Unassembled WGS sequence"/>
</dbReference>
<evidence type="ECO:0000313" key="12">
    <source>
        <dbReference type="EMBL" id="GEM09366.1"/>
    </source>
</evidence>
<feature type="binding site" evidence="10">
    <location>
        <position position="448"/>
    </location>
    <ligand>
        <name>substrate</name>
    </ligand>
</feature>
<dbReference type="GO" id="GO:0017005">
    <property type="term" value="F:3'-tyrosyl-DNA phosphodiesterase activity"/>
    <property type="evidence" value="ECO:0007669"/>
    <property type="project" value="TreeGrafter"/>
</dbReference>
<feature type="region of interest" description="Disordered" evidence="11">
    <location>
        <begin position="1"/>
        <end position="97"/>
    </location>
</feature>
<dbReference type="PANTHER" id="PTHR12415">
    <property type="entry name" value="TYROSYL-DNA PHOSPHODIESTERASE 1"/>
    <property type="match status" value="1"/>
</dbReference>
<dbReference type="GO" id="GO:0003697">
    <property type="term" value="F:single-stranded DNA binding"/>
    <property type="evidence" value="ECO:0007669"/>
    <property type="project" value="TreeGrafter"/>
</dbReference>
<name>A0A511KHM5_RHOTO</name>
<keyword evidence="3" id="KW-0540">Nuclease</keyword>
<evidence type="ECO:0000256" key="7">
    <source>
        <dbReference type="ARBA" id="ARBA00023204"/>
    </source>
</evidence>
<keyword evidence="4" id="KW-0227">DNA damage</keyword>
<feature type="binding site" evidence="10">
    <location>
        <position position="204"/>
    </location>
    <ligand>
        <name>substrate</name>
    </ligand>
</feature>
<dbReference type="Gene3D" id="3.30.870.10">
    <property type="entry name" value="Endonuclease Chain A"/>
    <property type="match status" value="2"/>
</dbReference>
<evidence type="ECO:0000256" key="8">
    <source>
        <dbReference type="ARBA" id="ARBA00023242"/>
    </source>
</evidence>
<accession>A0A511KHM5</accession>
<gene>
    <name evidence="12" type="ORF">Rt10032_c07g3383</name>
</gene>
<feature type="active site" description="Proton donor/acceptor" evidence="9">
    <location>
        <position position="446"/>
    </location>
</feature>
<comment type="caution">
    <text evidence="12">The sequence shown here is derived from an EMBL/GenBank/DDBJ whole genome shotgun (WGS) entry which is preliminary data.</text>
</comment>
<feature type="active site" description="Nucleophile" evidence="9">
    <location>
        <position position="202"/>
    </location>
</feature>
<evidence type="ECO:0000256" key="5">
    <source>
        <dbReference type="ARBA" id="ARBA00022801"/>
    </source>
</evidence>
<dbReference type="GO" id="GO:0006281">
    <property type="term" value="P:DNA repair"/>
    <property type="evidence" value="ECO:0007669"/>
    <property type="project" value="UniProtKB-KW"/>
</dbReference>
<dbReference type="GO" id="GO:0003690">
    <property type="term" value="F:double-stranded DNA binding"/>
    <property type="evidence" value="ECO:0007669"/>
    <property type="project" value="TreeGrafter"/>
</dbReference>
<keyword evidence="6" id="KW-0269">Exonuclease</keyword>
<protein>
    <submittedName>
        <fullName evidence="12">Endoplasmic reticulum Ca-transporting P-type ATPase</fullName>
    </submittedName>
</protein>
<feature type="compositionally biased region" description="Basic and acidic residues" evidence="11">
    <location>
        <begin position="1"/>
        <end position="13"/>
    </location>
</feature>
<evidence type="ECO:0000256" key="10">
    <source>
        <dbReference type="PIRSR" id="PIRSR610347-2"/>
    </source>
</evidence>
<dbReference type="AlphaFoldDB" id="A0A511KHM5"/>
<keyword evidence="5" id="KW-0378">Hydrolase</keyword>
<feature type="compositionally biased region" description="Basic and acidic residues" evidence="11">
    <location>
        <begin position="24"/>
        <end position="45"/>
    </location>
</feature>
<dbReference type="PANTHER" id="PTHR12415:SF0">
    <property type="entry name" value="TYROSYL-DNA PHOSPHODIESTERASE 1"/>
    <property type="match status" value="1"/>
</dbReference>
<comment type="subcellular location">
    <subcellularLocation>
        <location evidence="1">Nucleus</location>
    </subcellularLocation>
</comment>
<sequence>MSLEEAKEKENRQARTQPVPAGRSESRAELERARLERQRQWEAKRPKIATPPSVTAPTTKRRNIAILSDLPADDEPSTSSSGGQHPYSSRSSPSSSVPKVFQRFYKGAVRRVANQWYPDGDSFAFKELVGPPSTLRGAVVSAYCLDEEWIAESLPYHAFLLYVRPRHRGEATPDFAEYSWRPNTYRVIPKDKTQSPRGGIMHTKLLIFYHEDFCRIVISTANAVSYDWSQVDNAFYVHDFPRRRSASPVNEESNPFKNPTHTQFSKKFFQVCYYLDFPKHILQESLHYDFSSSTDVQLVHSNQGKFPVVDYDKGGGIAGLAKAVSALDFANGGHWEIEATGSSIGQYSSTWLTQMLAACSGIHPSTYFHSSKGNVVPSQLPKTLSGQPTRLPIKIIFPTQDEILGSLGGAGHGGTIFCQTKTWNSSTFPKHLFHRGESKRKKIPAHTKIILGLHKFTKSPTPPVHEGFIYLGSHNFTSSAWGRLQNGKDGPQLFCNNYELGVVLPIRASSAEELEAKATELVTYKRPPVKYGPNDEPWQQELFLK</sequence>
<dbReference type="Pfam" id="PF06087">
    <property type="entry name" value="Tyr-DNA_phospho"/>
    <property type="match status" value="1"/>
</dbReference>
<evidence type="ECO:0000256" key="9">
    <source>
        <dbReference type="PIRSR" id="PIRSR610347-1"/>
    </source>
</evidence>
<keyword evidence="8" id="KW-0539">Nucleus</keyword>
<dbReference type="GO" id="GO:0005634">
    <property type="term" value="C:nucleus"/>
    <property type="evidence" value="ECO:0007669"/>
    <property type="project" value="UniProtKB-SubCell"/>
</dbReference>
<reference evidence="12 13" key="1">
    <citation type="submission" date="2019-07" db="EMBL/GenBank/DDBJ databases">
        <title>Rhodotorula toruloides NBRC10032 genome sequencing.</title>
        <authorList>
            <person name="Shida Y."/>
            <person name="Takaku H."/>
            <person name="Ogasawara W."/>
            <person name="Mori K."/>
        </authorList>
    </citation>
    <scope>NUCLEOTIDE SEQUENCE [LARGE SCALE GENOMIC DNA]</scope>
    <source>
        <strain evidence="12 13">NBRC10032</strain>
    </source>
</reference>
<organism evidence="12 13">
    <name type="scientific">Rhodotorula toruloides</name>
    <name type="common">Yeast</name>
    <name type="synonym">Rhodosporidium toruloides</name>
    <dbReference type="NCBI Taxonomy" id="5286"/>
    <lineage>
        <taxon>Eukaryota</taxon>
        <taxon>Fungi</taxon>
        <taxon>Dikarya</taxon>
        <taxon>Basidiomycota</taxon>
        <taxon>Pucciniomycotina</taxon>
        <taxon>Microbotryomycetes</taxon>
        <taxon>Sporidiobolales</taxon>
        <taxon>Sporidiobolaceae</taxon>
        <taxon>Rhodotorula</taxon>
    </lineage>
</organism>
<evidence type="ECO:0000256" key="6">
    <source>
        <dbReference type="ARBA" id="ARBA00022839"/>
    </source>
</evidence>
<dbReference type="InterPro" id="IPR010347">
    <property type="entry name" value="Tdp1"/>
</dbReference>
<evidence type="ECO:0000256" key="11">
    <source>
        <dbReference type="SAM" id="MobiDB-lite"/>
    </source>
</evidence>
<dbReference type="EMBL" id="BJWK01000007">
    <property type="protein sequence ID" value="GEM09366.1"/>
    <property type="molecule type" value="Genomic_DNA"/>
</dbReference>